<evidence type="ECO:0000256" key="12">
    <source>
        <dbReference type="ARBA" id="ARBA00023204"/>
    </source>
</evidence>
<dbReference type="InterPro" id="IPR012340">
    <property type="entry name" value="NA-bd_OB-fold"/>
</dbReference>
<keyword evidence="5 14" id="KW-0235">DNA replication</keyword>
<feature type="binding site" evidence="14">
    <location>
        <position position="318"/>
    </location>
    <ligand>
        <name>ATP</name>
        <dbReference type="ChEBI" id="CHEBI:30616"/>
    </ligand>
</feature>
<dbReference type="NCBIfam" id="TIGR00574">
    <property type="entry name" value="dnl1"/>
    <property type="match status" value="1"/>
</dbReference>
<dbReference type="PROSITE" id="PS00697">
    <property type="entry name" value="DNA_LIGASE_A1"/>
    <property type="match status" value="1"/>
</dbReference>
<organism evidence="17 18">
    <name type="scientific">Vulcanisaeta distributa (strain DSM 14429 / JCM 11212 / NBRC 100878 / IC-017)</name>
    <dbReference type="NCBI Taxonomy" id="572478"/>
    <lineage>
        <taxon>Archaea</taxon>
        <taxon>Thermoproteota</taxon>
        <taxon>Thermoprotei</taxon>
        <taxon>Thermoproteales</taxon>
        <taxon>Thermoproteaceae</taxon>
        <taxon>Vulcanisaeta</taxon>
    </lineage>
</organism>
<evidence type="ECO:0000256" key="11">
    <source>
        <dbReference type="ARBA" id="ARBA00023172"/>
    </source>
</evidence>
<evidence type="ECO:0000256" key="1">
    <source>
        <dbReference type="ARBA" id="ARBA00007572"/>
    </source>
</evidence>
<keyword evidence="13 14" id="KW-0131">Cell cycle</keyword>
<evidence type="ECO:0000256" key="8">
    <source>
        <dbReference type="ARBA" id="ARBA00022763"/>
    </source>
</evidence>
<dbReference type="STRING" id="572478.Vdis_1519"/>
<evidence type="ECO:0000256" key="14">
    <source>
        <dbReference type="HAMAP-Rule" id="MF_00407"/>
    </source>
</evidence>
<feature type="binding site" evidence="14">
    <location>
        <position position="272"/>
    </location>
    <ligand>
        <name>ATP</name>
        <dbReference type="ChEBI" id="CHEBI:30616"/>
    </ligand>
</feature>
<evidence type="ECO:0000313" key="17">
    <source>
        <dbReference type="EMBL" id="ADN50904.1"/>
    </source>
</evidence>
<dbReference type="InterPro" id="IPR012308">
    <property type="entry name" value="DNA_ligase_ATP-dep_N"/>
</dbReference>
<dbReference type="InterPro" id="IPR000977">
    <property type="entry name" value="DNA_ligase_ATP-dep"/>
</dbReference>
<dbReference type="Pfam" id="PF04679">
    <property type="entry name" value="DNA_ligase_A_C"/>
    <property type="match status" value="1"/>
</dbReference>
<dbReference type="eggNOG" id="arCOG01347">
    <property type="taxonomic scope" value="Archaea"/>
</dbReference>
<comment type="similarity">
    <text evidence="1 14 15">Belongs to the ATP-dependent DNA ligase family.</text>
</comment>
<dbReference type="Gene3D" id="3.30.470.30">
    <property type="entry name" value="DNA ligase/mRNA capping enzyme"/>
    <property type="match status" value="1"/>
</dbReference>
<reference evidence="17 18" key="1">
    <citation type="journal article" date="2010" name="Stand. Genomic Sci.">
        <title>Complete genome sequence of Vulcanisaeta distributa type strain (IC-017).</title>
        <authorList>
            <person name="Mavromatis K."/>
            <person name="Sikorski J."/>
            <person name="Pabst E."/>
            <person name="Teshima H."/>
            <person name="Lapidus A."/>
            <person name="Lucas S."/>
            <person name="Nolan M."/>
            <person name="Glavina Del Rio T."/>
            <person name="Cheng J.F."/>
            <person name="Bruce D."/>
            <person name="Goodwin L."/>
            <person name="Pitluck S."/>
            <person name="Liolios K."/>
            <person name="Ivanova N."/>
            <person name="Mikhailova N."/>
            <person name="Pati A."/>
            <person name="Chen A."/>
            <person name="Palaniappan K."/>
            <person name="Land M."/>
            <person name="Hauser L."/>
            <person name="Chang Y.J."/>
            <person name="Jeffries C.D."/>
            <person name="Rohde M."/>
            <person name="Spring S."/>
            <person name="Goker M."/>
            <person name="Wirth R."/>
            <person name="Woyke T."/>
            <person name="Bristow J."/>
            <person name="Eisen J.A."/>
            <person name="Markowitz V."/>
            <person name="Hugenholtz P."/>
            <person name="Klenk H.P."/>
            <person name="Kyrpides N.C."/>
        </authorList>
    </citation>
    <scope>NUCLEOTIDE SEQUENCE [LARGE SCALE GENOMIC DNA]</scope>
    <source>
        <strain evidence="18">DSM 14429 / JCM 11212 / NBRC 100878 / IC-017</strain>
    </source>
</reference>
<dbReference type="PANTHER" id="PTHR45674:SF4">
    <property type="entry name" value="DNA LIGASE 1"/>
    <property type="match status" value="1"/>
</dbReference>
<keyword evidence="8 14" id="KW-0227">DNA damage</keyword>
<dbReference type="AlphaFoldDB" id="E1QTB1"/>
<comment type="catalytic activity">
    <reaction evidence="14">
        <text>ATP + (deoxyribonucleotide)n-3'-hydroxyl + 5'-phospho-(deoxyribonucleotide)m = (deoxyribonucleotide)n+m + AMP + diphosphate.</text>
        <dbReference type="EC" id="6.5.1.1"/>
    </reaction>
</comment>
<dbReference type="EMBL" id="CP002100">
    <property type="protein sequence ID" value="ADN50904.1"/>
    <property type="molecule type" value="Genomic_DNA"/>
</dbReference>
<accession>E1QTB1</accession>
<feature type="domain" description="ATP-dependent DNA ligase family profile" evidence="16">
    <location>
        <begin position="346"/>
        <end position="481"/>
    </location>
</feature>
<dbReference type="CDD" id="cd07969">
    <property type="entry name" value="OBF_DNA_ligase_I"/>
    <property type="match status" value="1"/>
</dbReference>
<protein>
    <recommendedName>
        <fullName evidence="2 14">DNA ligase</fullName>
        <ecNumber evidence="14">6.5.1.1</ecNumber>
    </recommendedName>
    <alternativeName>
        <fullName evidence="14">Polydeoxyribonucleotide synthase [ATP]</fullName>
    </alternativeName>
</protein>
<comment type="cofactor">
    <cofactor evidence="14">
        <name>Mg(2+)</name>
        <dbReference type="ChEBI" id="CHEBI:18420"/>
    </cofactor>
</comment>
<dbReference type="SUPFAM" id="SSF56091">
    <property type="entry name" value="DNA ligase/mRNA capping enzyme, catalytic domain"/>
    <property type="match status" value="1"/>
</dbReference>
<dbReference type="HOGENOM" id="CLU_005138_6_0_2"/>
<dbReference type="InterPro" id="IPR012310">
    <property type="entry name" value="DNA_ligase_ATP-dep_cent"/>
</dbReference>
<dbReference type="GO" id="GO:0005524">
    <property type="term" value="F:ATP binding"/>
    <property type="evidence" value="ECO:0007669"/>
    <property type="project" value="UniProtKB-UniRule"/>
</dbReference>
<dbReference type="InterPro" id="IPR012309">
    <property type="entry name" value="DNA_ligase_ATP-dep_C"/>
</dbReference>
<keyword evidence="7 14" id="KW-0547">Nucleotide-binding</keyword>
<dbReference type="FunFam" id="2.40.50.140:FF:000062">
    <property type="entry name" value="DNA ligase"/>
    <property type="match status" value="1"/>
</dbReference>
<feature type="active site" description="N6-AMP-lysine intermediate" evidence="14">
    <location>
        <position position="267"/>
    </location>
</feature>
<reference evidence="18" key="2">
    <citation type="journal article" date="2010" name="Stand. Genomic Sci.">
        <title>Complete genome sequence of Vulcanisaeta distributa type strain (IC-017T).</title>
        <authorList>
            <person name="Mavromatis K."/>
            <person name="Sikorski J."/>
            <person name="Pabst E."/>
            <person name="Teshima H."/>
            <person name="Lapidus A."/>
            <person name="Lucas S."/>
            <person name="Nolan M."/>
            <person name="Glavina Del Rio T."/>
            <person name="Cheng J."/>
            <person name="Bruce D."/>
            <person name="Goodwin L."/>
            <person name="Pitluck S."/>
            <person name="Liolios K."/>
            <person name="Ivanova N."/>
            <person name="Mikhailova N."/>
            <person name="Pati A."/>
            <person name="Chen A."/>
            <person name="Palaniappan K."/>
            <person name="Land M."/>
            <person name="Hauser L."/>
            <person name="Chang Y."/>
            <person name="Jeffries C."/>
            <person name="Rohde M."/>
            <person name="Spring S."/>
            <person name="Goker M."/>
            <person name="Wirth R."/>
            <person name="Woyke T."/>
            <person name="Bristow J."/>
            <person name="Eisen J."/>
            <person name="Markowitz V."/>
            <person name="Hugenholtz P."/>
            <person name="Klenk H."/>
            <person name="Kyrpides N."/>
        </authorList>
    </citation>
    <scope>NUCLEOTIDE SEQUENCE [LARGE SCALE GENOMIC DNA]</scope>
    <source>
        <strain evidence="18">DSM 14429 / JCM 11212 / NBRC 100878 / IC-017</strain>
    </source>
</reference>
<dbReference type="InterPro" id="IPR022865">
    <property type="entry name" value="DNA_ligae_ATP-dep_bac/arc"/>
</dbReference>
<proteinExistence type="inferred from homology"/>
<evidence type="ECO:0000313" key="18">
    <source>
        <dbReference type="Proteomes" id="UP000006681"/>
    </source>
</evidence>
<dbReference type="CDD" id="cd07901">
    <property type="entry name" value="Adenylation_DNA_ligase_Arch_LigB"/>
    <property type="match status" value="1"/>
</dbReference>
<feature type="binding site" evidence="14">
    <location>
        <position position="288"/>
    </location>
    <ligand>
        <name>ATP</name>
        <dbReference type="ChEBI" id="CHEBI:30616"/>
    </ligand>
</feature>
<dbReference type="KEGG" id="vdi:Vdis_1519"/>
<keyword evidence="4 14" id="KW-0132">Cell division</keyword>
<dbReference type="GO" id="GO:0051301">
    <property type="term" value="P:cell division"/>
    <property type="evidence" value="ECO:0007669"/>
    <property type="project" value="UniProtKB-KW"/>
</dbReference>
<dbReference type="SUPFAM" id="SSF50249">
    <property type="entry name" value="Nucleic acid-binding proteins"/>
    <property type="match status" value="1"/>
</dbReference>
<gene>
    <name evidence="14" type="primary">lig</name>
    <name evidence="17" type="ordered locus">Vdis_1519</name>
</gene>
<evidence type="ECO:0000256" key="9">
    <source>
        <dbReference type="ARBA" id="ARBA00022840"/>
    </source>
</evidence>
<dbReference type="InterPro" id="IPR036599">
    <property type="entry name" value="DNA_ligase_N_sf"/>
</dbReference>
<dbReference type="InterPro" id="IPR016059">
    <property type="entry name" value="DNA_ligase_ATP-dep_CS"/>
</dbReference>
<keyword evidence="12 14" id="KW-0234">DNA repair</keyword>
<dbReference type="Pfam" id="PF01068">
    <property type="entry name" value="DNA_ligase_A_M"/>
    <property type="match status" value="1"/>
</dbReference>
<evidence type="ECO:0000256" key="15">
    <source>
        <dbReference type="RuleBase" id="RU004196"/>
    </source>
</evidence>
<dbReference type="GO" id="GO:0006310">
    <property type="term" value="P:DNA recombination"/>
    <property type="evidence" value="ECO:0007669"/>
    <property type="project" value="UniProtKB-UniRule"/>
</dbReference>
<evidence type="ECO:0000256" key="6">
    <source>
        <dbReference type="ARBA" id="ARBA00022723"/>
    </source>
</evidence>
<dbReference type="SUPFAM" id="SSF117018">
    <property type="entry name" value="ATP-dependent DNA ligase DNA-binding domain"/>
    <property type="match status" value="1"/>
</dbReference>
<keyword evidence="6 14" id="KW-0479">Metal-binding</keyword>
<dbReference type="GO" id="GO:0071897">
    <property type="term" value="P:DNA biosynthetic process"/>
    <property type="evidence" value="ECO:0007669"/>
    <property type="project" value="InterPro"/>
</dbReference>
<dbReference type="FunFam" id="1.10.3260.10:FF:000007">
    <property type="entry name" value="DNA ligase"/>
    <property type="match status" value="1"/>
</dbReference>
<feature type="binding site" evidence="14">
    <location>
        <position position="358"/>
    </location>
    <ligand>
        <name>ATP</name>
        <dbReference type="ChEBI" id="CHEBI:30616"/>
    </ligand>
</feature>
<dbReference type="PANTHER" id="PTHR45674">
    <property type="entry name" value="DNA LIGASE 1/3 FAMILY MEMBER"/>
    <property type="match status" value="1"/>
</dbReference>
<dbReference type="FunFam" id="3.30.470.30:FF:000012">
    <property type="entry name" value="Probable DNA ligase"/>
    <property type="match status" value="1"/>
</dbReference>
<evidence type="ECO:0000256" key="2">
    <source>
        <dbReference type="ARBA" id="ARBA00013308"/>
    </source>
</evidence>
<dbReference type="PROSITE" id="PS50160">
    <property type="entry name" value="DNA_LIGASE_A3"/>
    <property type="match status" value="1"/>
</dbReference>
<evidence type="ECO:0000256" key="13">
    <source>
        <dbReference type="ARBA" id="ARBA00023306"/>
    </source>
</evidence>
<dbReference type="Proteomes" id="UP000006681">
    <property type="component" value="Chromosome"/>
</dbReference>
<keyword evidence="9 14" id="KW-0067">ATP-binding</keyword>
<dbReference type="EC" id="6.5.1.1" evidence="14"/>
<keyword evidence="18" id="KW-1185">Reference proteome</keyword>
<evidence type="ECO:0000259" key="16">
    <source>
        <dbReference type="PROSITE" id="PS50160"/>
    </source>
</evidence>
<dbReference type="GO" id="GO:0006281">
    <property type="term" value="P:DNA repair"/>
    <property type="evidence" value="ECO:0007669"/>
    <property type="project" value="UniProtKB-UniRule"/>
</dbReference>
<evidence type="ECO:0000256" key="7">
    <source>
        <dbReference type="ARBA" id="ARBA00022741"/>
    </source>
</evidence>
<dbReference type="InterPro" id="IPR050191">
    <property type="entry name" value="ATP-dep_DNA_ligase"/>
</dbReference>
<dbReference type="GO" id="GO:0046872">
    <property type="term" value="F:metal ion binding"/>
    <property type="evidence" value="ECO:0007669"/>
    <property type="project" value="UniProtKB-KW"/>
</dbReference>
<comment type="function">
    <text evidence="14">DNA ligase that seals nicks in double-stranded DNA during DNA replication, DNA recombination and DNA repair.</text>
</comment>
<feature type="binding site" evidence="14">
    <location>
        <position position="441"/>
    </location>
    <ligand>
        <name>ATP</name>
        <dbReference type="ChEBI" id="CHEBI:30616"/>
    </ligand>
</feature>
<feature type="binding site" evidence="14">
    <location>
        <position position="265"/>
    </location>
    <ligand>
        <name>ATP</name>
        <dbReference type="ChEBI" id="CHEBI:30616"/>
    </ligand>
</feature>
<dbReference type="Gene3D" id="2.40.50.140">
    <property type="entry name" value="Nucleic acid-binding proteins"/>
    <property type="match status" value="1"/>
</dbReference>
<keyword evidence="3 14" id="KW-0436">Ligase</keyword>
<dbReference type="HAMAP" id="MF_00407">
    <property type="entry name" value="DNA_ligase"/>
    <property type="match status" value="1"/>
</dbReference>
<feature type="binding site" evidence="14">
    <location>
        <position position="435"/>
    </location>
    <ligand>
        <name>ATP</name>
        <dbReference type="ChEBI" id="CHEBI:30616"/>
    </ligand>
</feature>
<evidence type="ECO:0000256" key="3">
    <source>
        <dbReference type="ARBA" id="ARBA00022598"/>
    </source>
</evidence>
<keyword evidence="10 14" id="KW-0460">Magnesium</keyword>
<dbReference type="Gene3D" id="1.10.3260.10">
    <property type="entry name" value="DNA ligase, ATP-dependent, N-terminal domain"/>
    <property type="match status" value="1"/>
</dbReference>
<dbReference type="GO" id="GO:0006273">
    <property type="term" value="P:lagging strand elongation"/>
    <property type="evidence" value="ECO:0007669"/>
    <property type="project" value="TreeGrafter"/>
</dbReference>
<evidence type="ECO:0000256" key="10">
    <source>
        <dbReference type="ARBA" id="ARBA00022842"/>
    </source>
</evidence>
<dbReference type="GO" id="GO:0003677">
    <property type="term" value="F:DNA binding"/>
    <property type="evidence" value="ECO:0007669"/>
    <property type="project" value="InterPro"/>
</dbReference>
<evidence type="ECO:0000256" key="4">
    <source>
        <dbReference type="ARBA" id="ARBA00022618"/>
    </source>
</evidence>
<dbReference type="GO" id="GO:0003910">
    <property type="term" value="F:DNA ligase (ATP) activity"/>
    <property type="evidence" value="ECO:0007669"/>
    <property type="project" value="UniProtKB-UniRule"/>
</dbReference>
<evidence type="ECO:0000256" key="5">
    <source>
        <dbReference type="ARBA" id="ARBA00022705"/>
    </source>
</evidence>
<dbReference type="Pfam" id="PF04675">
    <property type="entry name" value="DNA_ligase_A_N"/>
    <property type="match status" value="1"/>
</dbReference>
<sequence length="607" mass="68274">MSTGSNDIKFIDVVKALESIEATTQRTVMAKLLSSLLKKTPPNVIDKVIYFILGQLRPDWEGVELGVAEKLTFRAIANATGAPIKQIEDLYKRLGDVGETARRIMSSKPQQGGGKSILEFFGGGGGEELTMGKVYDTLMSIARASGEGAQDTKVKLLTYLFSRAKPEEAKYIARFVIGRLRLGVADMTILDALSDAYKVPREALERAYHIYPDLGYIAKMVAQEGQNALAKIHVTPGVPIQPMLAERLSTSTEILAKLGGVAMVEYKYDGERAQIHKTRDGEIRIFSRRLENITHAYPDVAEYVKEAIDAKEYIVEGEIVAIDPDTGEFRPFQELMHRKRKHDIKEAMKEYPVNIFLFDIMYIDGQDLTNLPLIDRKRKLLEVLKPSEYVHLATWRIINDAEELDKFFHEAISDGCEGVMCKSIKADSIYEMGARGWLWIKYKRDYRSELTDTLDLVVVGAFWGRGKRAGTYGALLIAAYDPKTDQFYTVSKVGSGFTDEDLVKLKQMLDPYRIPHKHPRVVSKMEPDVWFVPAVVLEIIGAEITLSPLHTCCMGAIRPGVGLAIRFPRFTGRYRTDKSPEQATTVDEILEMYKEQKKVKIEEGANP</sequence>
<name>E1QTB1_VULDI</name>
<keyword evidence="11 14" id="KW-0233">DNA recombination</keyword>